<sequence length="131" mass="14356">MLFTWLSSPLGSPLTCEDRITACIHTLQVIAGRNPYDISKILNALGSGVQQGAAAYLRRFPSASPRWISDHACMQGTRTTQVKQLYLPCFVKALHSPLAGMFATKEISMIKDGVGPHTLIRARESMTRLPA</sequence>
<accession>A0A7S4KB75</accession>
<proteinExistence type="predicted"/>
<dbReference type="AlphaFoldDB" id="A0A7S4KB75"/>
<organism evidence="1">
    <name type="scientific">Odontella aurita</name>
    <dbReference type="NCBI Taxonomy" id="265563"/>
    <lineage>
        <taxon>Eukaryota</taxon>
        <taxon>Sar</taxon>
        <taxon>Stramenopiles</taxon>
        <taxon>Ochrophyta</taxon>
        <taxon>Bacillariophyta</taxon>
        <taxon>Mediophyceae</taxon>
        <taxon>Biddulphiophycidae</taxon>
        <taxon>Eupodiscales</taxon>
        <taxon>Odontellaceae</taxon>
        <taxon>Odontella</taxon>
    </lineage>
</organism>
<protein>
    <submittedName>
        <fullName evidence="1">Uncharacterized protein</fullName>
    </submittedName>
</protein>
<name>A0A7S4KB75_9STRA</name>
<gene>
    <name evidence="1" type="ORF">OAUR00152_LOCUS42307</name>
</gene>
<reference evidence="1" key="1">
    <citation type="submission" date="2021-01" db="EMBL/GenBank/DDBJ databases">
        <authorList>
            <person name="Corre E."/>
            <person name="Pelletier E."/>
            <person name="Niang G."/>
            <person name="Scheremetjew M."/>
            <person name="Finn R."/>
            <person name="Kale V."/>
            <person name="Holt S."/>
            <person name="Cochrane G."/>
            <person name="Meng A."/>
            <person name="Brown T."/>
            <person name="Cohen L."/>
        </authorList>
    </citation>
    <scope>NUCLEOTIDE SEQUENCE</scope>
    <source>
        <strain evidence="1">Isolate 1302-5</strain>
    </source>
</reference>
<evidence type="ECO:0000313" key="1">
    <source>
        <dbReference type="EMBL" id="CAE2289496.1"/>
    </source>
</evidence>
<dbReference type="EMBL" id="HBKQ01062054">
    <property type="protein sequence ID" value="CAE2289496.1"/>
    <property type="molecule type" value="Transcribed_RNA"/>
</dbReference>